<evidence type="ECO:0000313" key="1">
    <source>
        <dbReference type="EMBL" id="TGN63020.1"/>
    </source>
</evidence>
<accession>A0A4Z1CJ40</accession>
<gene>
    <name evidence="1" type="ORF">EXE59_02975</name>
</gene>
<dbReference type="Proteomes" id="UP000297496">
    <property type="component" value="Unassembled WGS sequence"/>
</dbReference>
<evidence type="ECO:0000313" key="2">
    <source>
        <dbReference type="Proteomes" id="UP000297496"/>
    </source>
</evidence>
<dbReference type="OrthoDB" id="3812836at2"/>
<protein>
    <submittedName>
        <fullName evidence="1">Uncharacterized protein</fullName>
    </submittedName>
</protein>
<dbReference type="AlphaFoldDB" id="A0A4Z1CJ40"/>
<comment type="caution">
    <text evidence="1">The sequence shown here is derived from an EMBL/GenBank/DDBJ whole genome shotgun (WGS) entry which is preliminary data.</text>
</comment>
<organism evidence="1 2">
    <name type="scientific">Nocardioides eburneiflavus</name>
    <dbReference type="NCBI Taxonomy" id="2518372"/>
    <lineage>
        <taxon>Bacteria</taxon>
        <taxon>Bacillati</taxon>
        <taxon>Actinomycetota</taxon>
        <taxon>Actinomycetes</taxon>
        <taxon>Propionibacteriales</taxon>
        <taxon>Nocardioidaceae</taxon>
        <taxon>Nocardioides</taxon>
    </lineage>
</organism>
<reference evidence="1 2" key="1">
    <citation type="submission" date="2019-04" db="EMBL/GenBank/DDBJ databases">
        <title>Three New Species of Nocardioides, Nocardioides euryhalodurans sp. nov., Nocardioides seonyuensis sp. nov. and Nocardioides eburneoflavus sp. nov. Isolated from Soil.</title>
        <authorList>
            <person name="Roh S.G."/>
            <person name="Lee C."/>
            <person name="Kim M.-K."/>
            <person name="Kim S.B."/>
        </authorList>
    </citation>
    <scope>NUCLEOTIDE SEQUENCE [LARGE SCALE GENOMIC DNA]</scope>
    <source>
        <strain evidence="1 2">MMS17-SY213</strain>
    </source>
</reference>
<proteinExistence type="predicted"/>
<keyword evidence="2" id="KW-1185">Reference proteome</keyword>
<sequence>MTMKPIDGPGLGATPSAVSWPAGPHYFDLTGSEGAIAWVRYRVWSADWYVRTLQRVAGQEQNYDRFVGIEMALDGSLNSLSSAFDAGTALIIKGAENALDVAEADRLPMHWYSWNNARDLLKTPAIGTDADGTTNDLVWRVILDVDNALAGEKDFEPSGWLAKIRRLRNRVAHQDTLARRHQLGGPSAVHAFGQEVQDAFSYLAAACDQVHDLTEQIVSLAVHLGAHEATAGWERPRWFAEET</sequence>
<dbReference type="EMBL" id="SRRO01000001">
    <property type="protein sequence ID" value="TGN63020.1"/>
    <property type="molecule type" value="Genomic_DNA"/>
</dbReference>
<name>A0A4Z1CJ40_9ACTN</name>
<dbReference type="RefSeq" id="WP_135837562.1">
    <property type="nucleotide sequence ID" value="NZ_SRRO01000001.1"/>
</dbReference>